<evidence type="ECO:0000259" key="1">
    <source>
        <dbReference type="SMART" id="SM00421"/>
    </source>
</evidence>
<protein>
    <recommendedName>
        <fullName evidence="1">HTH luxR-type domain-containing protein</fullName>
    </recommendedName>
</protein>
<feature type="domain" description="HTH luxR-type" evidence="1">
    <location>
        <begin position="281"/>
        <end position="330"/>
    </location>
</feature>
<gene>
    <name evidence="2" type="ORF">GCM10018781_45900</name>
</gene>
<comment type="caution">
    <text evidence="2">The sequence shown here is derived from an EMBL/GenBank/DDBJ whole genome shotgun (WGS) entry which is preliminary data.</text>
</comment>
<reference evidence="2" key="1">
    <citation type="journal article" date="2014" name="Int. J. Syst. Evol. Microbiol.">
        <title>Complete genome sequence of Corynebacterium casei LMG S-19264T (=DSM 44701T), isolated from a smear-ripened cheese.</title>
        <authorList>
            <consortium name="US DOE Joint Genome Institute (JGI-PGF)"/>
            <person name="Walter F."/>
            <person name="Albersmeier A."/>
            <person name="Kalinowski J."/>
            <person name="Ruckert C."/>
        </authorList>
    </citation>
    <scope>NUCLEOTIDE SEQUENCE</scope>
    <source>
        <strain evidence="2">JCM 4646</strain>
    </source>
</reference>
<dbReference type="Pfam" id="PF00196">
    <property type="entry name" value="GerE"/>
    <property type="match status" value="1"/>
</dbReference>
<dbReference type="InterPro" id="IPR036388">
    <property type="entry name" value="WH-like_DNA-bd_sf"/>
</dbReference>
<dbReference type="AlphaFoldDB" id="A0A919G0P3"/>
<dbReference type="SMART" id="SM00421">
    <property type="entry name" value="HTH_LUXR"/>
    <property type="match status" value="1"/>
</dbReference>
<dbReference type="GO" id="GO:0003677">
    <property type="term" value="F:DNA binding"/>
    <property type="evidence" value="ECO:0007669"/>
    <property type="project" value="InterPro"/>
</dbReference>
<accession>A0A919G0P3</accession>
<dbReference type="GO" id="GO:0006355">
    <property type="term" value="P:regulation of DNA-templated transcription"/>
    <property type="evidence" value="ECO:0007669"/>
    <property type="project" value="InterPro"/>
</dbReference>
<evidence type="ECO:0000313" key="3">
    <source>
        <dbReference type="Proteomes" id="UP000617734"/>
    </source>
</evidence>
<dbReference type="Proteomes" id="UP000617734">
    <property type="component" value="Unassembled WGS sequence"/>
</dbReference>
<dbReference type="InterPro" id="IPR016032">
    <property type="entry name" value="Sig_transdc_resp-reg_C-effctor"/>
</dbReference>
<name>A0A919G0P3_9ACTN</name>
<reference evidence="2" key="2">
    <citation type="submission" date="2020-09" db="EMBL/GenBank/DDBJ databases">
        <authorList>
            <person name="Sun Q."/>
            <person name="Ohkuma M."/>
        </authorList>
    </citation>
    <scope>NUCLEOTIDE SEQUENCE</scope>
    <source>
        <strain evidence="2">JCM 4646</strain>
    </source>
</reference>
<dbReference type="EMBL" id="BNBO01000027">
    <property type="protein sequence ID" value="GHH75905.1"/>
    <property type="molecule type" value="Genomic_DNA"/>
</dbReference>
<dbReference type="InterPro" id="IPR051797">
    <property type="entry name" value="TrmB-like"/>
</dbReference>
<proteinExistence type="predicted"/>
<dbReference type="RefSeq" id="WP_190212773.1">
    <property type="nucleotide sequence ID" value="NZ_BNBO01000027.1"/>
</dbReference>
<evidence type="ECO:0000313" key="2">
    <source>
        <dbReference type="EMBL" id="GHH75905.1"/>
    </source>
</evidence>
<dbReference type="PANTHER" id="PTHR34293">
    <property type="entry name" value="HTH-TYPE TRANSCRIPTIONAL REGULATOR TRMBL2"/>
    <property type="match status" value="1"/>
</dbReference>
<sequence length="347" mass="38340">MAIGDISGLTSAPELSETARRVYAYAVNRVRFSPEELEAALGLPAETAEQVVGELEQLHLVGRIIEDDRQLTPVAPESAAARVLAPMENLLRDLQLTIDRTRCQILALEPEYHAGAAHLARTERVELVTDLASVRAIIQDAAHRCVNEVLTAQPGGGRRTEVLAEAARRDEEMLSRGVAMRTIYQHTARYSPPTIGYVEHITALGGQVRTTGDRVRRMLVFDRSVAVIEVQENRDAALVIREPNIIDFMRATFEQSWLRSMPFATATDRAQASAISDDLRQAIISLLSLGLDDKSIARRLGMSDRTCQRHISDIMSRIGAKSRFQAGYLIRDRQRPDGELPPDGAAA</sequence>
<dbReference type="InterPro" id="IPR000792">
    <property type="entry name" value="Tscrpt_reg_LuxR_C"/>
</dbReference>
<organism evidence="2 3">
    <name type="scientific">Kitasatospora indigofera</name>
    <dbReference type="NCBI Taxonomy" id="67307"/>
    <lineage>
        <taxon>Bacteria</taxon>
        <taxon>Bacillati</taxon>
        <taxon>Actinomycetota</taxon>
        <taxon>Actinomycetes</taxon>
        <taxon>Kitasatosporales</taxon>
        <taxon>Streptomycetaceae</taxon>
        <taxon>Kitasatospora</taxon>
    </lineage>
</organism>
<dbReference type="Gene3D" id="1.10.10.10">
    <property type="entry name" value="Winged helix-like DNA-binding domain superfamily/Winged helix DNA-binding domain"/>
    <property type="match status" value="2"/>
</dbReference>
<dbReference type="PANTHER" id="PTHR34293:SF1">
    <property type="entry name" value="HTH-TYPE TRANSCRIPTIONAL REGULATOR TRMBL2"/>
    <property type="match status" value="1"/>
</dbReference>
<dbReference type="GeneID" id="95354973"/>
<keyword evidence="3" id="KW-1185">Reference proteome</keyword>
<dbReference type="SUPFAM" id="SSF46894">
    <property type="entry name" value="C-terminal effector domain of the bipartite response regulators"/>
    <property type="match status" value="1"/>
</dbReference>